<name>D2VGZ2_NAEGR</name>
<evidence type="ECO:0000313" key="2">
    <source>
        <dbReference type="EMBL" id="EFC43801.1"/>
    </source>
</evidence>
<dbReference type="KEGG" id="ngr:NAEGRDRAFT_68219"/>
<evidence type="ECO:0000313" key="3">
    <source>
        <dbReference type="Proteomes" id="UP000006671"/>
    </source>
</evidence>
<dbReference type="InParanoid" id="D2VGZ2"/>
<reference evidence="2 3" key="1">
    <citation type="journal article" date="2010" name="Cell">
        <title>The genome of Naegleria gruberi illuminates early eukaryotic versatility.</title>
        <authorList>
            <person name="Fritz-Laylin L.K."/>
            <person name="Prochnik S.E."/>
            <person name="Ginger M.L."/>
            <person name="Dacks J.B."/>
            <person name="Carpenter M.L."/>
            <person name="Field M.C."/>
            <person name="Kuo A."/>
            <person name="Paredez A."/>
            <person name="Chapman J."/>
            <person name="Pham J."/>
            <person name="Shu S."/>
            <person name="Neupane R."/>
            <person name="Cipriano M."/>
            <person name="Mancuso J."/>
            <person name="Tu H."/>
            <person name="Salamov A."/>
            <person name="Lindquist E."/>
            <person name="Shapiro H."/>
            <person name="Lucas S."/>
            <person name="Grigoriev I.V."/>
            <person name="Cande W.Z."/>
            <person name="Fulton C."/>
            <person name="Rokhsar D.S."/>
            <person name="Dawson S.C."/>
        </authorList>
    </citation>
    <scope>NUCLEOTIDE SEQUENCE [LARGE SCALE GENOMIC DNA]</scope>
    <source>
        <strain evidence="2 3">NEG-M</strain>
    </source>
</reference>
<gene>
    <name evidence="2" type="ORF">NAEGRDRAFT_68219</name>
</gene>
<dbReference type="RefSeq" id="XP_002676545.1">
    <property type="nucleotide sequence ID" value="XM_002676499.1"/>
</dbReference>
<organism evidence="3">
    <name type="scientific">Naegleria gruberi</name>
    <name type="common">Amoeba</name>
    <dbReference type="NCBI Taxonomy" id="5762"/>
    <lineage>
        <taxon>Eukaryota</taxon>
        <taxon>Discoba</taxon>
        <taxon>Heterolobosea</taxon>
        <taxon>Tetramitia</taxon>
        <taxon>Eutetramitia</taxon>
        <taxon>Vahlkampfiidae</taxon>
        <taxon>Naegleria</taxon>
    </lineage>
</organism>
<protein>
    <submittedName>
        <fullName evidence="2">Predicted protein</fullName>
    </submittedName>
</protein>
<accession>D2VGZ2</accession>
<proteinExistence type="predicted"/>
<evidence type="ECO:0000259" key="1">
    <source>
        <dbReference type="Pfam" id="PF13475"/>
    </source>
</evidence>
<feature type="domain" description="DUF4116" evidence="1">
    <location>
        <begin position="135"/>
        <end position="184"/>
    </location>
</feature>
<feature type="domain" description="DUF4116" evidence="1">
    <location>
        <begin position="84"/>
        <end position="133"/>
    </location>
</feature>
<keyword evidence="3" id="KW-1185">Reference proteome</keyword>
<dbReference type="GeneID" id="8847743"/>
<dbReference type="Pfam" id="PF13475">
    <property type="entry name" value="DUF4116"/>
    <property type="match status" value="3"/>
</dbReference>
<dbReference type="EMBL" id="GG738871">
    <property type="protein sequence ID" value="EFC43801.1"/>
    <property type="molecule type" value="Genomic_DNA"/>
</dbReference>
<dbReference type="AlphaFoldDB" id="D2VGZ2"/>
<sequence length="217" mass="25120">MGFSLKYASDRLRDDKEVVMEAVSNGYELFNVSDRLKSDKDVVLKAQQTFEKAYLLAPQHLKYDFDIKAARYEFNTRGIAKCHDRNQILRLIETKGYLFSYAKPKFKNDKEIILKFIEINAWQAVENASPQLKDDSDIIRKSVENCGLTIRLASERLKNNKEIALIAMKTSACKAIMDISDNLRQDREFLIEVVSYGSILNEHSSIELKSDRELRNR</sequence>
<dbReference type="Proteomes" id="UP000006671">
    <property type="component" value="Unassembled WGS sequence"/>
</dbReference>
<feature type="domain" description="DUF4116" evidence="1">
    <location>
        <begin position="2"/>
        <end position="31"/>
    </location>
</feature>
<dbReference type="InterPro" id="IPR025197">
    <property type="entry name" value="DUF4116"/>
</dbReference>
<dbReference type="VEuPathDB" id="AmoebaDB:NAEGRDRAFT_68219"/>